<dbReference type="AlphaFoldDB" id="A0A8J6NM99"/>
<reference evidence="3 4" key="1">
    <citation type="submission" date="2020-08" db="EMBL/GenBank/DDBJ databases">
        <title>Bridging the membrane lipid divide: bacteria of the FCB group superphylum have the potential to synthesize archaeal ether lipids.</title>
        <authorList>
            <person name="Villanueva L."/>
            <person name="Von Meijenfeldt F.A.B."/>
            <person name="Westbye A.B."/>
            <person name="Yadav S."/>
            <person name="Hopmans E.C."/>
            <person name="Dutilh B.E."/>
            <person name="Sinninghe Damste J.S."/>
        </authorList>
    </citation>
    <scope>NUCLEOTIDE SEQUENCE [LARGE SCALE GENOMIC DNA]</scope>
    <source>
        <strain evidence="3">NIOZ-UU30</strain>
    </source>
</reference>
<dbReference type="InterPro" id="IPR043502">
    <property type="entry name" value="DNA/RNA_pol_sf"/>
</dbReference>
<dbReference type="PROSITE" id="PS50878">
    <property type="entry name" value="RT_POL"/>
    <property type="match status" value="1"/>
</dbReference>
<keyword evidence="3" id="KW-0695">RNA-directed DNA polymerase</keyword>
<accession>A0A8J6NM99</accession>
<gene>
    <name evidence="3" type="primary">ltrA</name>
    <name evidence="3" type="ORF">H8E23_07825</name>
</gene>
<evidence type="ECO:0000313" key="4">
    <source>
        <dbReference type="Proteomes" id="UP000603434"/>
    </source>
</evidence>
<dbReference type="InterPro" id="IPR013597">
    <property type="entry name" value="Mat_intron_G2"/>
</dbReference>
<dbReference type="GO" id="GO:0003964">
    <property type="term" value="F:RNA-directed DNA polymerase activity"/>
    <property type="evidence" value="ECO:0007669"/>
    <property type="project" value="UniProtKB-KW"/>
</dbReference>
<dbReference type="Pfam" id="PF08388">
    <property type="entry name" value="GIIM"/>
    <property type="match status" value="1"/>
</dbReference>
<dbReference type="Proteomes" id="UP000603434">
    <property type="component" value="Unassembled WGS sequence"/>
</dbReference>
<comment type="caution">
    <text evidence="3">The sequence shown here is derived from an EMBL/GenBank/DDBJ whole genome shotgun (WGS) entry which is preliminary data.</text>
</comment>
<keyword evidence="3" id="KW-0808">Transferase</keyword>
<name>A0A8J6NM99_9BACT</name>
<feature type="domain" description="Reverse transcriptase" evidence="2">
    <location>
        <begin position="39"/>
        <end position="268"/>
    </location>
</feature>
<dbReference type="CDD" id="cd01651">
    <property type="entry name" value="RT_G2_intron"/>
    <property type="match status" value="1"/>
</dbReference>
<dbReference type="InterPro" id="IPR030931">
    <property type="entry name" value="Group_II_RT_mat"/>
</dbReference>
<organism evidence="3 4">
    <name type="scientific">Candidatus Desulfatibia profunda</name>
    <dbReference type="NCBI Taxonomy" id="2841695"/>
    <lineage>
        <taxon>Bacteria</taxon>
        <taxon>Pseudomonadati</taxon>
        <taxon>Thermodesulfobacteriota</taxon>
        <taxon>Desulfobacteria</taxon>
        <taxon>Desulfobacterales</taxon>
        <taxon>Desulfobacterales incertae sedis</taxon>
        <taxon>Candidatus Desulfatibia</taxon>
    </lineage>
</organism>
<dbReference type="SUPFAM" id="SSF56672">
    <property type="entry name" value="DNA/RNA polymerases"/>
    <property type="match status" value="1"/>
</dbReference>
<sequence>MIAESWERVRANKGAPGVDKQDFEYIEDVIGVEQFLVEVREQMKSERYSPRPVLRRYIDKPGKPDKRPLGILVIRDRVVQAATKLVIEPIFETNFLECSHGFRVGRSAHDAIRIIDRTITFKGRHVVIDADITGFFDNIRQDILLELVARRISDRRVLKLIRMWLEAGVMEEGKHIAPNGLGTPQGGVISPLLSNIYLHSFDKMFQQSAIPGTLVRYCDDFVILLWRNGKKVIEQVSQMLGRLGLKLHPGKTRVVKAEKGFDFLGVHFRLCPVPTKNAKTKQYCAIWPSDRSIKRIKERVREVIGRRFSLSPEDLIAELNPVLRGWDNYHRQAKAARKRIRGLNGFIRERLRIFLKRKYSDQSRGTRRVHGNLPVRLGLYQFV</sequence>
<evidence type="ECO:0000259" key="2">
    <source>
        <dbReference type="PROSITE" id="PS50878"/>
    </source>
</evidence>
<dbReference type="InterPro" id="IPR051083">
    <property type="entry name" value="GrpII_Intron_Splice-Mob/Def"/>
</dbReference>
<dbReference type="Pfam" id="PF00078">
    <property type="entry name" value="RVT_1"/>
    <property type="match status" value="1"/>
</dbReference>
<keyword evidence="3" id="KW-0548">Nucleotidyltransferase</keyword>
<evidence type="ECO:0000313" key="3">
    <source>
        <dbReference type="EMBL" id="MBC8361290.1"/>
    </source>
</evidence>
<dbReference type="InterPro" id="IPR000477">
    <property type="entry name" value="RT_dom"/>
</dbReference>
<dbReference type="EMBL" id="JACNJH010000128">
    <property type="protein sequence ID" value="MBC8361290.1"/>
    <property type="molecule type" value="Genomic_DNA"/>
</dbReference>
<evidence type="ECO:0000256" key="1">
    <source>
        <dbReference type="ARBA" id="ARBA00034120"/>
    </source>
</evidence>
<dbReference type="PANTHER" id="PTHR34047:SF8">
    <property type="entry name" value="PROTEIN YKFC"/>
    <property type="match status" value="1"/>
</dbReference>
<proteinExistence type="inferred from homology"/>
<dbReference type="EC" id="2.7.7.49" evidence="3"/>
<comment type="similarity">
    <text evidence="1">Belongs to the bacterial reverse transcriptase family.</text>
</comment>
<protein>
    <submittedName>
        <fullName evidence="3">Group II intron reverse transcriptase/maturase</fullName>
        <ecNumber evidence="3">2.7.7.49</ecNumber>
    </submittedName>
</protein>
<dbReference type="NCBIfam" id="TIGR04416">
    <property type="entry name" value="group_II_RT_mat"/>
    <property type="match status" value="1"/>
</dbReference>
<dbReference type="PANTHER" id="PTHR34047">
    <property type="entry name" value="NUCLEAR INTRON MATURASE 1, MITOCHONDRIAL-RELATED"/>
    <property type="match status" value="1"/>
</dbReference>